<dbReference type="InterPro" id="IPR052225">
    <property type="entry name" value="Ser/Arg_repetitive_matrix"/>
</dbReference>
<feature type="region of interest" description="Disordered" evidence="2">
    <location>
        <begin position="119"/>
        <end position="198"/>
    </location>
</feature>
<protein>
    <recommendedName>
        <fullName evidence="3">PWI domain-containing protein</fullName>
    </recommendedName>
</protein>
<dbReference type="InParanoid" id="A0A1V8SMX3"/>
<dbReference type="Gene3D" id="1.20.1390.10">
    <property type="entry name" value="PWI domain"/>
    <property type="match status" value="1"/>
</dbReference>
<dbReference type="EMBL" id="NAJO01000035">
    <property type="protein sequence ID" value="OQO00515.1"/>
    <property type="molecule type" value="Genomic_DNA"/>
</dbReference>
<dbReference type="PROSITE" id="PS51025">
    <property type="entry name" value="PWI"/>
    <property type="match status" value="1"/>
</dbReference>
<evidence type="ECO:0000256" key="2">
    <source>
        <dbReference type="SAM" id="MobiDB-lite"/>
    </source>
</evidence>
<dbReference type="GO" id="GO:0003723">
    <property type="term" value="F:RNA binding"/>
    <property type="evidence" value="ECO:0007669"/>
    <property type="project" value="TreeGrafter"/>
</dbReference>
<evidence type="ECO:0000256" key="1">
    <source>
        <dbReference type="ARBA" id="ARBA00022664"/>
    </source>
</evidence>
<sequence>MSAVLMTNVDKKLLRTTKFPPEFDKKVDMEKVNVPVIKKWVADEIARILNSDDDIVAELVYNVLEESRYPKIKELQILITGFLDKDAPKFSKDLWKLLLSAQNGAKGVPQELLEAKKQELEQQQAEEEKAKQEAVKRQQAEQERERELARMEKHKEKEDLLGKPDRRDKRRLSPGRLSVASSRSETPQQKAGSSVDDE</sequence>
<keyword evidence="5" id="KW-1185">Reference proteome</keyword>
<dbReference type="Pfam" id="PF01480">
    <property type="entry name" value="PWI"/>
    <property type="match status" value="1"/>
</dbReference>
<feature type="compositionally biased region" description="Polar residues" evidence="2">
    <location>
        <begin position="179"/>
        <end position="192"/>
    </location>
</feature>
<dbReference type="GO" id="GO:0048024">
    <property type="term" value="P:regulation of mRNA splicing, via spliceosome"/>
    <property type="evidence" value="ECO:0007669"/>
    <property type="project" value="TreeGrafter"/>
</dbReference>
<dbReference type="OrthoDB" id="163257at2759"/>
<reference evidence="5" key="1">
    <citation type="submission" date="2017-03" db="EMBL/GenBank/DDBJ databases">
        <title>Genomes of endolithic fungi from Antarctica.</title>
        <authorList>
            <person name="Coleine C."/>
            <person name="Masonjones S."/>
            <person name="Stajich J.E."/>
        </authorList>
    </citation>
    <scope>NUCLEOTIDE SEQUENCE [LARGE SCALE GENOMIC DNA]</scope>
    <source>
        <strain evidence="5">CCFEE 5527</strain>
    </source>
</reference>
<name>A0A1V8SMX3_9PEZI</name>
<dbReference type="GO" id="GO:0005681">
    <property type="term" value="C:spliceosomal complex"/>
    <property type="evidence" value="ECO:0007669"/>
    <property type="project" value="TreeGrafter"/>
</dbReference>
<organism evidence="4 5">
    <name type="scientific">Cryoendolithus antarcticus</name>
    <dbReference type="NCBI Taxonomy" id="1507870"/>
    <lineage>
        <taxon>Eukaryota</taxon>
        <taxon>Fungi</taxon>
        <taxon>Dikarya</taxon>
        <taxon>Ascomycota</taxon>
        <taxon>Pezizomycotina</taxon>
        <taxon>Dothideomycetes</taxon>
        <taxon>Dothideomycetidae</taxon>
        <taxon>Cladosporiales</taxon>
        <taxon>Cladosporiaceae</taxon>
        <taxon>Cryoendolithus</taxon>
    </lineage>
</organism>
<dbReference type="PANTHER" id="PTHR23148:SF0">
    <property type="entry name" value="SERINE_ARGININE REPETITIVE MATRIX PROTEIN 1"/>
    <property type="match status" value="1"/>
</dbReference>
<keyword evidence="1" id="KW-0507">mRNA processing</keyword>
<evidence type="ECO:0000313" key="4">
    <source>
        <dbReference type="EMBL" id="OQO00515.1"/>
    </source>
</evidence>
<dbReference type="SUPFAM" id="SSF101233">
    <property type="entry name" value="PWI domain"/>
    <property type="match status" value="1"/>
</dbReference>
<dbReference type="Proteomes" id="UP000192596">
    <property type="component" value="Unassembled WGS sequence"/>
</dbReference>
<dbReference type="PANTHER" id="PTHR23148">
    <property type="entry name" value="SERINE/ARGININE REGULATED NUCLEAR MATRIX PROTEIN"/>
    <property type="match status" value="1"/>
</dbReference>
<proteinExistence type="predicted"/>
<evidence type="ECO:0000313" key="5">
    <source>
        <dbReference type="Proteomes" id="UP000192596"/>
    </source>
</evidence>
<accession>A0A1V8SMX3</accession>
<dbReference type="AlphaFoldDB" id="A0A1V8SMX3"/>
<feature type="domain" description="PWI" evidence="3">
    <location>
        <begin position="16"/>
        <end position="115"/>
    </location>
</feature>
<dbReference type="InterPro" id="IPR002483">
    <property type="entry name" value="PWI_dom"/>
</dbReference>
<dbReference type="GO" id="GO:0006397">
    <property type="term" value="P:mRNA processing"/>
    <property type="evidence" value="ECO:0007669"/>
    <property type="project" value="UniProtKB-KW"/>
</dbReference>
<comment type="caution">
    <text evidence="4">The sequence shown here is derived from an EMBL/GenBank/DDBJ whole genome shotgun (WGS) entry which is preliminary data.</text>
</comment>
<dbReference type="STRING" id="1507870.A0A1V8SMX3"/>
<dbReference type="SMART" id="SM00311">
    <property type="entry name" value="PWI"/>
    <property type="match status" value="1"/>
</dbReference>
<evidence type="ECO:0000259" key="3">
    <source>
        <dbReference type="PROSITE" id="PS51025"/>
    </source>
</evidence>
<gene>
    <name evidence="4" type="ORF">B0A48_13865</name>
</gene>
<dbReference type="InterPro" id="IPR036483">
    <property type="entry name" value="PWI_dom_sf"/>
</dbReference>
<feature type="compositionally biased region" description="Basic and acidic residues" evidence="2">
    <location>
        <begin position="119"/>
        <end position="167"/>
    </location>
</feature>